<dbReference type="SUPFAM" id="SSF54523">
    <property type="entry name" value="Pili subunits"/>
    <property type="match status" value="1"/>
</dbReference>
<dbReference type="InterPro" id="IPR049031">
    <property type="entry name" value="T2SSK_SAM-like_1st"/>
</dbReference>
<evidence type="ECO:0000256" key="1">
    <source>
        <dbReference type="PIRNR" id="PIRNR002786"/>
    </source>
</evidence>
<feature type="domain" description="T2SS protein K first SAM-like" evidence="3">
    <location>
        <begin position="120"/>
        <end position="206"/>
    </location>
</feature>
<name>A0A931NH16_9BURK</name>
<dbReference type="Pfam" id="PF21687">
    <property type="entry name" value="T2SSK_1st"/>
    <property type="match status" value="1"/>
</dbReference>
<dbReference type="PIRSF" id="PIRSF002786">
    <property type="entry name" value="XcpX"/>
    <property type="match status" value="1"/>
</dbReference>
<evidence type="ECO:0000313" key="5">
    <source>
        <dbReference type="Proteomes" id="UP000613266"/>
    </source>
</evidence>
<dbReference type="Proteomes" id="UP000613266">
    <property type="component" value="Unassembled WGS sequence"/>
</dbReference>
<feature type="domain" description="T2SS protein K second SAM-like" evidence="2">
    <location>
        <begin position="210"/>
        <end position="268"/>
    </location>
</feature>
<keyword evidence="1" id="KW-1003">Cell membrane</keyword>
<reference evidence="4" key="1">
    <citation type="submission" date="2020-12" db="EMBL/GenBank/DDBJ databases">
        <title>The genome sequence of Inhella sp. 1Y17.</title>
        <authorList>
            <person name="Liu Y."/>
        </authorList>
    </citation>
    <scope>NUCLEOTIDE SEQUENCE</scope>
    <source>
        <strain evidence="4">1Y17</strain>
    </source>
</reference>
<proteinExistence type="inferred from homology"/>
<dbReference type="Pfam" id="PF03934">
    <property type="entry name" value="T2SSK"/>
    <property type="match status" value="1"/>
</dbReference>
<keyword evidence="1" id="KW-0472">Membrane</keyword>
<dbReference type="RefSeq" id="WP_198109648.1">
    <property type="nucleotide sequence ID" value="NZ_JAEDAK010000002.1"/>
</dbReference>
<dbReference type="InterPro" id="IPR045584">
    <property type="entry name" value="Pilin-like"/>
</dbReference>
<dbReference type="GO" id="GO:0009306">
    <property type="term" value="P:protein secretion"/>
    <property type="evidence" value="ECO:0007669"/>
    <property type="project" value="InterPro"/>
</dbReference>
<sequence length="324" mass="35633">MRARQQGAALLTALLIVTLVATLAAAMVWRQMRAVHLEAADRARAQAHWVLLGALDWARLILREDQRANAGEPVDHLGEVWAVPLAEARLSTFLAADKQNAQPDDGPEAFLSGRIDDAQARYNLRNLEGKEIPALEKRTVVRLFQSAGLPTDLAEQFVQQLNRALQASDDSADAPLRPQTVAQLAWLGLPPDALRALEPWVVILPQSSPVNVNTAPREVLAALFDNMDLATAERLVQQRRSQPFRNVGEIQQILGRAAEGGVDAKRIDVKSSHFLVTGRLRLDDRVVEQRSLVQRVDTEVKLLWRERVSPPPGTSTQTGALGAP</sequence>
<gene>
    <name evidence="4" type="primary">gspK</name>
    <name evidence="4" type="ORF">I7X39_03865</name>
</gene>
<comment type="caution">
    <text evidence="4">The sequence shown here is derived from an EMBL/GenBank/DDBJ whole genome shotgun (WGS) entry which is preliminary data.</text>
</comment>
<dbReference type="InterPro" id="IPR010994">
    <property type="entry name" value="RuvA_2-like"/>
</dbReference>
<evidence type="ECO:0000259" key="3">
    <source>
        <dbReference type="Pfam" id="PF21687"/>
    </source>
</evidence>
<keyword evidence="1" id="KW-0813">Transport</keyword>
<evidence type="ECO:0000259" key="2">
    <source>
        <dbReference type="Pfam" id="PF03934"/>
    </source>
</evidence>
<organism evidence="4 5">
    <name type="scientific">Inhella proteolytica</name>
    <dbReference type="NCBI Taxonomy" id="2795029"/>
    <lineage>
        <taxon>Bacteria</taxon>
        <taxon>Pseudomonadati</taxon>
        <taxon>Pseudomonadota</taxon>
        <taxon>Betaproteobacteria</taxon>
        <taxon>Burkholderiales</taxon>
        <taxon>Sphaerotilaceae</taxon>
        <taxon>Inhella</taxon>
    </lineage>
</organism>
<dbReference type="PANTHER" id="PTHR38831:SF1">
    <property type="entry name" value="TYPE II SECRETION SYSTEM PROTEIN K-RELATED"/>
    <property type="match status" value="1"/>
</dbReference>
<comment type="similarity">
    <text evidence="1">Belongs to the GSP K family.</text>
</comment>
<evidence type="ECO:0000313" key="4">
    <source>
        <dbReference type="EMBL" id="MBH9576035.1"/>
    </source>
</evidence>
<dbReference type="NCBIfam" id="NF037980">
    <property type="entry name" value="T2SS_GspK"/>
    <property type="match status" value="1"/>
</dbReference>
<dbReference type="EMBL" id="JAEDAK010000002">
    <property type="protein sequence ID" value="MBH9576035.1"/>
    <property type="molecule type" value="Genomic_DNA"/>
</dbReference>
<dbReference type="AlphaFoldDB" id="A0A931NH16"/>
<dbReference type="PANTHER" id="PTHR38831">
    <property type="entry name" value="TYPE II SECRETION SYSTEM PROTEIN K"/>
    <property type="match status" value="1"/>
</dbReference>
<dbReference type="InterPro" id="IPR049179">
    <property type="entry name" value="T2SSK_SAM-like_2nd"/>
</dbReference>
<dbReference type="Gene3D" id="3.30.1300.30">
    <property type="entry name" value="GSPII I/J protein-like"/>
    <property type="match status" value="1"/>
</dbReference>
<dbReference type="InterPro" id="IPR005628">
    <property type="entry name" value="GspK"/>
</dbReference>
<dbReference type="GO" id="GO:0005886">
    <property type="term" value="C:plasma membrane"/>
    <property type="evidence" value="ECO:0007669"/>
    <property type="project" value="UniProtKB-SubCell"/>
</dbReference>
<dbReference type="SUPFAM" id="SSF47781">
    <property type="entry name" value="RuvA domain 2-like"/>
    <property type="match status" value="1"/>
</dbReference>
<protein>
    <recommendedName>
        <fullName evidence="1">Type II secretion system protein K</fullName>
    </recommendedName>
</protein>
<accession>A0A931NH16</accession>
<comment type="subcellular location">
    <subcellularLocation>
        <location evidence="1">Cell inner membrane</location>
    </subcellularLocation>
</comment>
<keyword evidence="1" id="KW-0997">Cell inner membrane</keyword>
<keyword evidence="5" id="KW-1185">Reference proteome</keyword>